<evidence type="ECO:0008006" key="3">
    <source>
        <dbReference type="Google" id="ProtNLM"/>
    </source>
</evidence>
<protein>
    <recommendedName>
        <fullName evidence="3">TPR-like protein</fullName>
    </recommendedName>
</protein>
<accession>A0A8H4CQV0</accession>
<evidence type="ECO:0000313" key="1">
    <source>
        <dbReference type="EMBL" id="KAF3808389.1"/>
    </source>
</evidence>
<proteinExistence type="predicted"/>
<dbReference type="InterPro" id="IPR011990">
    <property type="entry name" value="TPR-like_helical_dom_sf"/>
</dbReference>
<dbReference type="Proteomes" id="UP000613401">
    <property type="component" value="Unassembled WGS sequence"/>
</dbReference>
<dbReference type="Gene3D" id="1.25.40.10">
    <property type="entry name" value="Tetratricopeptide repeat domain"/>
    <property type="match status" value="3"/>
</dbReference>
<reference evidence="1" key="2">
    <citation type="submission" date="2020-03" db="EMBL/GenBank/DDBJ databases">
        <authorList>
            <person name="Fu F.-F."/>
            <person name="Chen J."/>
        </authorList>
    </citation>
    <scope>NUCLEOTIDE SEQUENCE</scope>
    <source>
        <strain evidence="1">Lc1</strain>
    </source>
</reference>
<reference evidence="1" key="1">
    <citation type="journal article" date="2020" name="Phytopathology">
        <title>Genome sequence and comparative analysis of Colletotrichum gloeosporioides isolated from Liriodendron leaves.</title>
        <authorList>
            <person name="Fu F.F."/>
            <person name="Hao Z."/>
            <person name="Wang P."/>
            <person name="Lu Y."/>
            <person name="Xue L.J."/>
            <person name="Wei G."/>
            <person name="Tian Y."/>
            <person name="Baishi H."/>
            <person name="Xu H."/>
            <person name="Shi J."/>
            <person name="Cheng T."/>
            <person name="Wang G."/>
            <person name="Yi Y."/>
            <person name="Chen J."/>
        </authorList>
    </citation>
    <scope>NUCLEOTIDE SEQUENCE</scope>
    <source>
        <strain evidence="1">Lc1</strain>
    </source>
</reference>
<dbReference type="SUPFAM" id="SSF48452">
    <property type="entry name" value="TPR-like"/>
    <property type="match status" value="2"/>
</dbReference>
<dbReference type="Pfam" id="PF13374">
    <property type="entry name" value="TPR_10"/>
    <property type="match status" value="1"/>
</dbReference>
<comment type="caution">
    <text evidence="1">The sequence shown here is derived from an EMBL/GenBank/DDBJ whole genome shotgun (WGS) entry which is preliminary data.</text>
</comment>
<dbReference type="PANTHER" id="PTHR46082:SF6">
    <property type="entry name" value="AAA+ ATPASE DOMAIN-CONTAINING PROTEIN-RELATED"/>
    <property type="match status" value="1"/>
</dbReference>
<sequence>MNDEEMAEKYAFLYFETGHYDLAERWYRNCMSFCERLQKRGISRYLKALTCLSQVLERKGDFVEASQLSQKAKDGWMKLDPTSSSAIRSRQALALSFKGLGKITAAKEELLDLLEIPVPASELMAESSLETTAILVDVLRREGDITGAIERSEQNFENRKRLLGFEHQDTLESARSLAMALLQHGGRLSYANGIMERVCRSREKNLGPNHPDTILSLSSLAKLLKKQGKYKEAEEEQTKALNRLISVVGPGHPNALSMMTSLGDLCLQKNHVSEAEGLFRTAYHGYLENRNFGPRHSHTLTAQMNVALVLQIRGQLDDANEVYTEMMEIFKANGTERSPDALHCMTNRSDLCAMRGEYAEAEALALKVAGEYRNLHGDKSMGYYSALLLASRAILSQEKFAEAERMSRIARNGFADVCGPRSPKALDALAMLGLSILYQDRNEESLAMFREASNGFKILGDHQHWCHEEVRD</sequence>
<dbReference type="InterPro" id="IPR053137">
    <property type="entry name" value="NLR-like"/>
</dbReference>
<dbReference type="Pfam" id="PF13424">
    <property type="entry name" value="TPR_12"/>
    <property type="match status" value="2"/>
</dbReference>
<dbReference type="EMBL" id="WVTB01000021">
    <property type="protein sequence ID" value="KAF3808389.1"/>
    <property type="molecule type" value="Genomic_DNA"/>
</dbReference>
<dbReference type="AlphaFoldDB" id="A0A8H4CQV0"/>
<evidence type="ECO:0000313" key="2">
    <source>
        <dbReference type="Proteomes" id="UP000613401"/>
    </source>
</evidence>
<dbReference type="RefSeq" id="XP_045267548.1">
    <property type="nucleotide sequence ID" value="XM_045412890.1"/>
</dbReference>
<keyword evidence="2" id="KW-1185">Reference proteome</keyword>
<organism evidence="1 2">
    <name type="scientific">Colletotrichum gloeosporioides</name>
    <name type="common">Anthracnose fungus</name>
    <name type="synonym">Glomerella cingulata</name>
    <dbReference type="NCBI Taxonomy" id="474922"/>
    <lineage>
        <taxon>Eukaryota</taxon>
        <taxon>Fungi</taxon>
        <taxon>Dikarya</taxon>
        <taxon>Ascomycota</taxon>
        <taxon>Pezizomycotina</taxon>
        <taxon>Sordariomycetes</taxon>
        <taxon>Hypocreomycetidae</taxon>
        <taxon>Glomerellales</taxon>
        <taxon>Glomerellaceae</taxon>
        <taxon>Colletotrichum</taxon>
        <taxon>Colletotrichum gloeosporioides species complex</taxon>
    </lineage>
</organism>
<dbReference type="GeneID" id="69020144"/>
<gene>
    <name evidence="1" type="ORF">GCG54_00013027</name>
</gene>
<name>A0A8H4CQV0_COLGL</name>
<dbReference type="PANTHER" id="PTHR46082">
    <property type="entry name" value="ATP/GTP-BINDING PROTEIN-RELATED"/>
    <property type="match status" value="1"/>
</dbReference>